<dbReference type="SUPFAM" id="SSF158573">
    <property type="entry name" value="GINS helical bundle-like"/>
    <property type="match status" value="1"/>
</dbReference>
<dbReference type="EMBL" id="QJKJ01002220">
    <property type="protein sequence ID" value="RDY03743.1"/>
    <property type="molecule type" value="Genomic_DNA"/>
</dbReference>
<dbReference type="OrthoDB" id="10252587at2759"/>
<dbReference type="FunFam" id="1.20.58.1030:FF:000004">
    <property type="entry name" value="DNA replication complex GINS protein PSF1"/>
    <property type="match status" value="1"/>
</dbReference>
<evidence type="ECO:0000313" key="7">
    <source>
        <dbReference type="EMBL" id="RDY03743.1"/>
    </source>
</evidence>
<gene>
    <name evidence="7" type="primary">Gins1</name>
    <name evidence="7" type="ORF">CR513_12642</name>
</gene>
<feature type="domain" description="DNA replication complex GINS protein PSF1 C-terminal" evidence="6">
    <location>
        <begin position="187"/>
        <end position="236"/>
    </location>
</feature>
<evidence type="ECO:0000256" key="4">
    <source>
        <dbReference type="ARBA" id="ARBA00023242"/>
    </source>
</evidence>
<organism evidence="7 8">
    <name type="scientific">Mucuna pruriens</name>
    <name type="common">Velvet bean</name>
    <name type="synonym">Dolichos pruriens</name>
    <dbReference type="NCBI Taxonomy" id="157652"/>
    <lineage>
        <taxon>Eukaryota</taxon>
        <taxon>Viridiplantae</taxon>
        <taxon>Streptophyta</taxon>
        <taxon>Embryophyta</taxon>
        <taxon>Tracheophyta</taxon>
        <taxon>Spermatophyta</taxon>
        <taxon>Magnoliopsida</taxon>
        <taxon>eudicotyledons</taxon>
        <taxon>Gunneridae</taxon>
        <taxon>Pentapetalae</taxon>
        <taxon>rosids</taxon>
        <taxon>fabids</taxon>
        <taxon>Fabales</taxon>
        <taxon>Fabaceae</taxon>
        <taxon>Papilionoideae</taxon>
        <taxon>50 kb inversion clade</taxon>
        <taxon>NPAAA clade</taxon>
        <taxon>indigoferoid/millettioid clade</taxon>
        <taxon>Phaseoleae</taxon>
        <taxon>Mucuna</taxon>
    </lineage>
</organism>
<evidence type="ECO:0000313" key="8">
    <source>
        <dbReference type="Proteomes" id="UP000257109"/>
    </source>
</evidence>
<comment type="similarity">
    <text evidence="2">Belongs to the GINS1/PSF1 family.</text>
</comment>
<dbReference type="STRING" id="157652.A0A371HLR6"/>
<dbReference type="InterPro" id="IPR005339">
    <property type="entry name" value="GINS_Psf1"/>
</dbReference>
<feature type="domain" description="GINS subunit" evidence="5">
    <location>
        <begin position="88"/>
        <end position="175"/>
    </location>
</feature>
<dbReference type="GO" id="GO:0000811">
    <property type="term" value="C:GINS complex"/>
    <property type="evidence" value="ECO:0007669"/>
    <property type="project" value="InterPro"/>
</dbReference>
<keyword evidence="8" id="KW-1185">Reference proteome</keyword>
<dbReference type="PANTHER" id="PTHR12914:SF2">
    <property type="entry name" value="DNA REPLICATION COMPLEX GINS PROTEIN PSF1"/>
    <property type="match status" value="1"/>
</dbReference>
<feature type="non-terminal residue" evidence="7">
    <location>
        <position position="345"/>
    </location>
</feature>
<protein>
    <submittedName>
        <fullName evidence="7">DNA replication complex GINS protein PSF1</fullName>
    </submittedName>
</protein>
<dbReference type="AlphaFoldDB" id="A0A371HLR6"/>
<dbReference type="Pfam" id="PF05916">
    <property type="entry name" value="Sld5"/>
    <property type="match status" value="1"/>
</dbReference>
<name>A0A371HLR6_MUCPR</name>
<keyword evidence="4" id="KW-0539">Nucleus</keyword>
<sequence>MLTPVCKFCHASALEPANYFLVDEIQHHISGKCLKSIWNLNMYGRKACQLVKEFASGEKGQLTSFNSDMFEQVVAECSQHHLELQSLIRKIQEEGLDVQTARNADHYGALIHHLALVRNKRCLMAYVYNRAEIVRSLLWKIGRVLPQEIEEKLCHLEEEYFKKHSTALKSYMSKVLVDLTVDMVPPKDPYIKVRVLDDIGEGIVLSDDKSANFARHSMHLLKRTDAEQFISRVKLSCSLDLYCKIGLMEELTEKCSGVQNMIKKLLELNSHILYEVRSSKDVLHIHSAHHHTASTEVIYYNSSFLFGSTATLTYTLKKGNRTSWSDSRATHLQLRNVPKLPHIGS</sequence>
<proteinExistence type="inferred from homology"/>
<dbReference type="CDD" id="cd21696">
    <property type="entry name" value="GINS_B_Psf1"/>
    <property type="match status" value="1"/>
</dbReference>
<dbReference type="PANTHER" id="PTHR12914">
    <property type="entry name" value="PARTNER OF SLD5"/>
    <property type="match status" value="1"/>
</dbReference>
<evidence type="ECO:0000256" key="2">
    <source>
        <dbReference type="ARBA" id="ARBA00006677"/>
    </source>
</evidence>
<comment type="caution">
    <text evidence="7">The sequence shown here is derived from an EMBL/GenBank/DDBJ whole genome shotgun (WGS) entry which is preliminary data.</text>
</comment>
<dbReference type="CDD" id="cd11710">
    <property type="entry name" value="GINS_A_psf1"/>
    <property type="match status" value="1"/>
</dbReference>
<dbReference type="Proteomes" id="UP000257109">
    <property type="component" value="Unassembled WGS sequence"/>
</dbReference>
<reference evidence="7" key="1">
    <citation type="submission" date="2018-05" db="EMBL/GenBank/DDBJ databases">
        <title>Draft genome of Mucuna pruriens seed.</title>
        <authorList>
            <person name="Nnadi N.E."/>
            <person name="Vos R."/>
            <person name="Hasami M.H."/>
            <person name="Devisetty U.K."/>
            <person name="Aguiy J.C."/>
        </authorList>
    </citation>
    <scope>NUCLEOTIDE SEQUENCE [LARGE SCALE GENOMIC DNA]</scope>
    <source>
        <strain evidence="7">JCA_2017</strain>
    </source>
</reference>
<dbReference type="InterPro" id="IPR036224">
    <property type="entry name" value="GINS_bundle-like_dom_sf"/>
</dbReference>
<evidence type="ECO:0000256" key="1">
    <source>
        <dbReference type="ARBA" id="ARBA00004123"/>
    </source>
</evidence>
<dbReference type="Gene3D" id="1.20.58.1030">
    <property type="match status" value="1"/>
</dbReference>
<dbReference type="Pfam" id="PF24997">
    <property type="entry name" value="PSF1_C"/>
    <property type="match status" value="1"/>
</dbReference>
<keyword evidence="3" id="KW-0235">DNA replication</keyword>
<evidence type="ECO:0000256" key="3">
    <source>
        <dbReference type="ARBA" id="ARBA00022705"/>
    </source>
</evidence>
<accession>A0A371HLR6</accession>
<dbReference type="GO" id="GO:1902983">
    <property type="term" value="P:DNA strand elongation involved in mitotic DNA replication"/>
    <property type="evidence" value="ECO:0007669"/>
    <property type="project" value="TreeGrafter"/>
</dbReference>
<comment type="subcellular location">
    <subcellularLocation>
        <location evidence="1">Nucleus</location>
    </subcellularLocation>
</comment>
<dbReference type="InterPro" id="IPR056783">
    <property type="entry name" value="PSF1_C"/>
</dbReference>
<evidence type="ECO:0000259" key="6">
    <source>
        <dbReference type="Pfam" id="PF24997"/>
    </source>
</evidence>
<evidence type="ECO:0000259" key="5">
    <source>
        <dbReference type="Pfam" id="PF05916"/>
    </source>
</evidence>
<dbReference type="InterPro" id="IPR021151">
    <property type="entry name" value="GINS_A"/>
</dbReference>